<dbReference type="GO" id="GO:0003924">
    <property type="term" value="F:GTPase activity"/>
    <property type="evidence" value="ECO:0007669"/>
    <property type="project" value="TreeGrafter"/>
</dbReference>
<keyword evidence="6" id="KW-1185">Reference proteome</keyword>
<evidence type="ECO:0000256" key="5">
    <source>
        <dbReference type="RuleBase" id="RU365059"/>
    </source>
</evidence>
<dbReference type="InterPro" id="IPR027417">
    <property type="entry name" value="P-loop_NTPase"/>
</dbReference>
<sequence length="320" mass="36242">MDYPVKAPTAVEHFAQCMHNLQPRALYCEGLFQHRKIRGGRYCAGSGQIVEKRTVPITFDSAGMNHNRCPLPFYGQIVIGPPGSGKTTYCRAMKIFLAESEEYDLDVRTFVDLNAVVSDRCLGPNGGMVYCLELLEIQVEELTKRIQAILNEKPNCKYILFDFPGQAELYTHLECVHNILDRLQTLLECHLICVHIVDSQHCVDPGRFLSVLLTTLFGMLRLALPHVNVLSKFDLMERNEVFLSFGIDFYTEVLDLHYLLEHMPQSSFSSKYNKLSKMLCQVVEDFGLVSFHPLAAHDEVSLSNLISVIDNVSGYASDER</sequence>
<dbReference type="WBParaSite" id="TMUE_1000005331.1">
    <property type="protein sequence ID" value="TMUE_1000005331.1"/>
    <property type="gene ID" value="WBGene00291928"/>
</dbReference>
<dbReference type="STRING" id="70415.A0A5S6QD86"/>
<dbReference type="SUPFAM" id="SSF52540">
    <property type="entry name" value="P-loop containing nucleoside triphosphate hydrolases"/>
    <property type="match status" value="1"/>
</dbReference>
<keyword evidence="3 5" id="KW-0378">Hydrolase</keyword>
<dbReference type="Pfam" id="PF03029">
    <property type="entry name" value="ATP_bind_1"/>
    <property type="match status" value="1"/>
</dbReference>
<proteinExistence type="inferred from homology"/>
<evidence type="ECO:0000256" key="1">
    <source>
        <dbReference type="ARBA" id="ARBA00005290"/>
    </source>
</evidence>
<comment type="subunit">
    <text evidence="5">Binds to RNA polymerase II (RNAPII).</text>
</comment>
<evidence type="ECO:0000313" key="6">
    <source>
        <dbReference type="Proteomes" id="UP000046395"/>
    </source>
</evidence>
<comment type="function">
    <text evidence="5">Small GTPase required for proper localization of RNA polymerase II and III (RNAPII and RNAPIII). May act at an RNAP assembly step prior to nuclear import.</text>
</comment>
<dbReference type="GO" id="GO:0005525">
    <property type="term" value="F:GTP binding"/>
    <property type="evidence" value="ECO:0007669"/>
    <property type="project" value="UniProtKB-KW"/>
</dbReference>
<name>A0A5S6QD86_TRIMR</name>
<keyword evidence="4 5" id="KW-0342">GTP-binding</keyword>
<reference evidence="7" key="1">
    <citation type="submission" date="2019-12" db="UniProtKB">
        <authorList>
            <consortium name="WormBaseParasite"/>
        </authorList>
    </citation>
    <scope>IDENTIFICATION</scope>
</reference>
<dbReference type="Gene3D" id="3.40.50.300">
    <property type="entry name" value="P-loop containing nucleotide triphosphate hydrolases"/>
    <property type="match status" value="1"/>
</dbReference>
<dbReference type="Proteomes" id="UP000046395">
    <property type="component" value="Unassembled WGS sequence"/>
</dbReference>
<dbReference type="GO" id="GO:0005737">
    <property type="term" value="C:cytoplasm"/>
    <property type="evidence" value="ECO:0007669"/>
    <property type="project" value="TreeGrafter"/>
</dbReference>
<dbReference type="InterPro" id="IPR004130">
    <property type="entry name" value="Gpn"/>
</dbReference>
<dbReference type="PANTHER" id="PTHR21231">
    <property type="entry name" value="XPA-BINDING PROTEIN 1-RELATED"/>
    <property type="match status" value="1"/>
</dbReference>
<dbReference type="PANTHER" id="PTHR21231:SF3">
    <property type="entry name" value="GPN-LOOP GTPASE 2"/>
    <property type="match status" value="1"/>
</dbReference>
<protein>
    <recommendedName>
        <fullName evidence="5">GPN-loop GTPase 2</fullName>
    </recommendedName>
</protein>
<evidence type="ECO:0000313" key="7">
    <source>
        <dbReference type="WBParaSite" id="TMUE_1000005331.1"/>
    </source>
</evidence>
<evidence type="ECO:0000256" key="4">
    <source>
        <dbReference type="ARBA" id="ARBA00023134"/>
    </source>
</evidence>
<evidence type="ECO:0000256" key="2">
    <source>
        <dbReference type="ARBA" id="ARBA00022741"/>
    </source>
</evidence>
<evidence type="ECO:0000256" key="3">
    <source>
        <dbReference type="ARBA" id="ARBA00022801"/>
    </source>
</evidence>
<accession>A0A5S6QD86</accession>
<dbReference type="AlphaFoldDB" id="A0A5S6QD86"/>
<keyword evidence="2 5" id="KW-0547">Nucleotide-binding</keyword>
<organism evidence="6 7">
    <name type="scientific">Trichuris muris</name>
    <name type="common">Mouse whipworm</name>
    <dbReference type="NCBI Taxonomy" id="70415"/>
    <lineage>
        <taxon>Eukaryota</taxon>
        <taxon>Metazoa</taxon>
        <taxon>Ecdysozoa</taxon>
        <taxon>Nematoda</taxon>
        <taxon>Enoplea</taxon>
        <taxon>Dorylaimia</taxon>
        <taxon>Trichinellida</taxon>
        <taxon>Trichuridae</taxon>
        <taxon>Trichuris</taxon>
    </lineage>
</organism>
<comment type="similarity">
    <text evidence="1 5">Belongs to the GPN-loop GTPase family.</text>
</comment>